<keyword evidence="7" id="KW-1185">Reference proteome</keyword>
<evidence type="ECO:0000256" key="4">
    <source>
        <dbReference type="SAM" id="SignalP"/>
    </source>
</evidence>
<evidence type="ECO:0000256" key="2">
    <source>
        <dbReference type="ARBA" id="ARBA00022490"/>
    </source>
</evidence>
<protein>
    <submittedName>
        <fullName evidence="6">Choice-of-anchor D domain-containing protein</fullName>
    </submittedName>
</protein>
<evidence type="ECO:0000313" key="7">
    <source>
        <dbReference type="Proteomes" id="UP000484255"/>
    </source>
</evidence>
<dbReference type="InterPro" id="IPR036909">
    <property type="entry name" value="Cyt_c-like_dom_sf"/>
</dbReference>
<feature type="domain" description="Abnormal spindle-like microcephaly-associated protein ASH" evidence="5">
    <location>
        <begin position="137"/>
        <end position="223"/>
    </location>
</feature>
<dbReference type="GO" id="GO:0005737">
    <property type="term" value="C:cytoplasm"/>
    <property type="evidence" value="ECO:0007669"/>
    <property type="project" value="UniProtKB-SubCell"/>
</dbReference>
<sequence>MTHLTPPAPFRRPRCRTPLPWAAWLGLLAAAAGPAAAQDAANGQALYQAVIVSGRQTCAASACHGGNPASNLNRIRRGASAAVTRSALTNVGDMRFLSGHLTDSQLNDLAAYIAGATGQTASYLSVSTAPVVALGASSLAFGTVTVGETVSRTVSLRNTGNAALNLSGITLASGSQGFSRSSDCGASLAAGTACTLTVQFRPTAAGARSDTLRVASNASGSPHTVGLGGTGTLSAAVGALGWNGTAGGITLPDTAVGATSTPTTLSLRNTGSGTATLTAIVLGGAQAGDFTTGGTCLAGGTVAAGASCTVTVALAPQSAGQKSATLAVTAGNSTLPPSLTLSGTATAAPDGSGGGNGGSPGPNVGAGGCSLLQPGAPDGPADPVLWALALGAAAVLWRRTRLDRGQEPGSRRPSPRTAPPADGAAPLP</sequence>
<feature type="region of interest" description="Disordered" evidence="3">
    <location>
        <begin position="333"/>
        <end position="375"/>
    </location>
</feature>
<dbReference type="Pfam" id="PF15780">
    <property type="entry name" value="ASH"/>
    <property type="match status" value="1"/>
</dbReference>
<feature type="chain" id="PRO_5028890181" evidence="4">
    <location>
        <begin position="38"/>
        <end position="428"/>
    </location>
</feature>
<dbReference type="InterPro" id="IPR031549">
    <property type="entry name" value="ASH"/>
</dbReference>
<evidence type="ECO:0000256" key="3">
    <source>
        <dbReference type="SAM" id="MobiDB-lite"/>
    </source>
</evidence>
<feature type="compositionally biased region" description="Polar residues" evidence="3">
    <location>
        <begin position="333"/>
        <end position="345"/>
    </location>
</feature>
<feature type="signal peptide" evidence="4">
    <location>
        <begin position="1"/>
        <end position="37"/>
    </location>
</feature>
<dbReference type="Proteomes" id="UP000484255">
    <property type="component" value="Unassembled WGS sequence"/>
</dbReference>
<feature type="compositionally biased region" description="Basic and acidic residues" evidence="3">
    <location>
        <begin position="401"/>
        <end position="410"/>
    </location>
</feature>
<keyword evidence="2" id="KW-0963">Cytoplasm</keyword>
<proteinExistence type="predicted"/>
<feature type="region of interest" description="Disordered" evidence="3">
    <location>
        <begin position="401"/>
        <end position="428"/>
    </location>
</feature>
<comment type="caution">
    <text evidence="6">The sequence shown here is derived from an EMBL/GenBank/DDBJ whole genome shotgun (WGS) entry which is preliminary data.</text>
</comment>
<accession>A0A7C9PKM9</accession>
<evidence type="ECO:0000259" key="5">
    <source>
        <dbReference type="Pfam" id="PF15780"/>
    </source>
</evidence>
<dbReference type="AlphaFoldDB" id="A0A7C9PKM9"/>
<dbReference type="Gene3D" id="2.60.40.10">
    <property type="entry name" value="Immunoglobulins"/>
    <property type="match status" value="2"/>
</dbReference>
<dbReference type="NCBIfam" id="NF012200">
    <property type="entry name" value="choice_anch_D"/>
    <property type="match status" value="2"/>
</dbReference>
<organism evidence="6 7">
    <name type="scientific">Ideonella livida</name>
    <dbReference type="NCBI Taxonomy" id="2707176"/>
    <lineage>
        <taxon>Bacteria</taxon>
        <taxon>Pseudomonadati</taxon>
        <taxon>Pseudomonadota</taxon>
        <taxon>Betaproteobacteria</taxon>
        <taxon>Burkholderiales</taxon>
        <taxon>Sphaerotilaceae</taxon>
        <taxon>Ideonella</taxon>
    </lineage>
</organism>
<dbReference type="EMBL" id="JAAGOH010000037">
    <property type="protein sequence ID" value="NDY93494.1"/>
    <property type="molecule type" value="Genomic_DNA"/>
</dbReference>
<name>A0A7C9PKM9_9BURK</name>
<dbReference type="GO" id="GO:0020037">
    <property type="term" value="F:heme binding"/>
    <property type="evidence" value="ECO:0007669"/>
    <property type="project" value="InterPro"/>
</dbReference>
<reference evidence="6 7" key="1">
    <citation type="submission" date="2020-02" db="EMBL/GenBank/DDBJ databases">
        <title>Ideonella bacterium strain TBM-1.</title>
        <authorList>
            <person name="Chen W.-M."/>
        </authorList>
    </citation>
    <scope>NUCLEOTIDE SEQUENCE [LARGE SCALE GENOMIC DNA]</scope>
    <source>
        <strain evidence="6 7">TBM-1</strain>
    </source>
</reference>
<keyword evidence="4" id="KW-0732">Signal</keyword>
<dbReference type="SUPFAM" id="SSF46626">
    <property type="entry name" value="Cytochrome c"/>
    <property type="match status" value="1"/>
</dbReference>
<evidence type="ECO:0000256" key="1">
    <source>
        <dbReference type="ARBA" id="ARBA00004496"/>
    </source>
</evidence>
<comment type="subcellular location">
    <subcellularLocation>
        <location evidence="1">Cytoplasm</location>
    </subcellularLocation>
</comment>
<feature type="compositionally biased region" description="Gly residues" evidence="3">
    <location>
        <begin position="351"/>
        <end position="368"/>
    </location>
</feature>
<dbReference type="GO" id="GO:0009055">
    <property type="term" value="F:electron transfer activity"/>
    <property type="evidence" value="ECO:0007669"/>
    <property type="project" value="InterPro"/>
</dbReference>
<dbReference type="RefSeq" id="WP_163459532.1">
    <property type="nucleotide sequence ID" value="NZ_JAAGOH010000037.1"/>
</dbReference>
<dbReference type="InterPro" id="IPR013783">
    <property type="entry name" value="Ig-like_fold"/>
</dbReference>
<evidence type="ECO:0000313" key="6">
    <source>
        <dbReference type="EMBL" id="NDY93494.1"/>
    </source>
</evidence>
<gene>
    <name evidence="6" type="ORF">G3A44_20080</name>
</gene>